<evidence type="ECO:0000313" key="1">
    <source>
        <dbReference type="EMBL" id="GCE14814.1"/>
    </source>
</evidence>
<organism evidence="1 2">
    <name type="scientific">Tengunoibacter tsumagoiensis</name>
    <dbReference type="NCBI Taxonomy" id="2014871"/>
    <lineage>
        <taxon>Bacteria</taxon>
        <taxon>Bacillati</taxon>
        <taxon>Chloroflexota</taxon>
        <taxon>Ktedonobacteria</taxon>
        <taxon>Ktedonobacterales</taxon>
        <taxon>Dictyobacteraceae</taxon>
        <taxon>Tengunoibacter</taxon>
    </lineage>
</organism>
<sequence length="89" mass="9973">MVNPQHRQIALQASGEYLMNHLEGVMEMVQDTSAFHQAGRLDEQALESIEAQIKALAEELAQQSHEQLAAVPLRNKARPESRAVERGRN</sequence>
<dbReference type="OrthoDB" id="166840at2"/>
<dbReference type="AlphaFoldDB" id="A0A402A6Q4"/>
<accession>A0A402A6Q4</accession>
<comment type="caution">
    <text evidence="1">The sequence shown here is derived from an EMBL/GenBank/DDBJ whole genome shotgun (WGS) entry which is preliminary data.</text>
</comment>
<proteinExistence type="predicted"/>
<dbReference type="EMBL" id="BIFR01000002">
    <property type="protein sequence ID" value="GCE14814.1"/>
    <property type="molecule type" value="Genomic_DNA"/>
</dbReference>
<protein>
    <recommendedName>
        <fullName evidence="3">PhoU domain-containing protein</fullName>
    </recommendedName>
</protein>
<reference evidence="2" key="1">
    <citation type="submission" date="2018-12" db="EMBL/GenBank/DDBJ databases">
        <title>Tengunoibacter tsumagoiensis gen. nov., sp. nov., Dictyobacter kobayashii sp. nov., D. alpinus sp. nov., and D. joshuensis sp. nov. and description of Dictyobacteraceae fam. nov. within the order Ktedonobacterales isolated from Tengu-no-mugimeshi.</title>
        <authorList>
            <person name="Wang C.M."/>
            <person name="Zheng Y."/>
            <person name="Sakai Y."/>
            <person name="Toyoda A."/>
            <person name="Minakuchi Y."/>
            <person name="Abe K."/>
            <person name="Yokota A."/>
            <person name="Yabe S."/>
        </authorList>
    </citation>
    <scope>NUCLEOTIDE SEQUENCE [LARGE SCALE GENOMIC DNA]</scope>
    <source>
        <strain evidence="2">Uno3</strain>
    </source>
</reference>
<gene>
    <name evidence="1" type="ORF">KTT_46730</name>
</gene>
<evidence type="ECO:0008006" key="3">
    <source>
        <dbReference type="Google" id="ProtNLM"/>
    </source>
</evidence>
<evidence type="ECO:0000313" key="2">
    <source>
        <dbReference type="Proteomes" id="UP000287352"/>
    </source>
</evidence>
<dbReference type="RefSeq" id="WP_126582348.1">
    <property type="nucleotide sequence ID" value="NZ_BIFR01000002.1"/>
</dbReference>
<name>A0A402A6Q4_9CHLR</name>
<keyword evidence="2" id="KW-1185">Reference proteome</keyword>
<dbReference type="Proteomes" id="UP000287352">
    <property type="component" value="Unassembled WGS sequence"/>
</dbReference>